<dbReference type="EMBL" id="CP104311">
    <property type="protein sequence ID" value="WWF00817.1"/>
    <property type="molecule type" value="Genomic_DNA"/>
</dbReference>
<dbReference type="Pfam" id="PF07396">
    <property type="entry name" value="Porin_O_P"/>
    <property type="match status" value="1"/>
</dbReference>
<proteinExistence type="predicted"/>
<dbReference type="InterPro" id="IPR010870">
    <property type="entry name" value="Porin_O/P"/>
</dbReference>
<dbReference type="InterPro" id="IPR023614">
    <property type="entry name" value="Porin_dom_sf"/>
</dbReference>
<organism evidence="2 3">
    <name type="scientific">Methylococcus capsulatus</name>
    <dbReference type="NCBI Taxonomy" id="414"/>
    <lineage>
        <taxon>Bacteria</taxon>
        <taxon>Pseudomonadati</taxon>
        <taxon>Pseudomonadota</taxon>
        <taxon>Gammaproteobacteria</taxon>
        <taxon>Methylococcales</taxon>
        <taxon>Methylococcaceae</taxon>
        <taxon>Methylococcus</taxon>
    </lineage>
</organism>
<name>A0ABZ2F155_METCP</name>
<accession>A0ABZ2F155</accession>
<dbReference type="Proteomes" id="UP001359308">
    <property type="component" value="Chromosome"/>
</dbReference>
<feature type="coiled-coil region" evidence="1">
    <location>
        <begin position="31"/>
        <end position="58"/>
    </location>
</feature>
<keyword evidence="3" id="KW-1185">Reference proteome</keyword>
<protein>
    <submittedName>
        <fullName evidence="2">OprO/OprP family phosphate-selective porin</fullName>
    </submittedName>
</protein>
<gene>
    <name evidence="2" type="ORF">N4J17_10020</name>
</gene>
<evidence type="ECO:0000313" key="2">
    <source>
        <dbReference type="EMBL" id="WWF00817.1"/>
    </source>
</evidence>
<reference evidence="2 3" key="1">
    <citation type="submission" date="2022-09" db="EMBL/GenBank/DDBJ databases">
        <authorList>
            <person name="Giprobiosintez L."/>
        </authorList>
    </citation>
    <scope>NUCLEOTIDE SEQUENCE [LARGE SCALE GENOMIC DNA]</scope>
    <source>
        <strain evidence="3">VKPM-B-12549 (GBS-15)</strain>
    </source>
</reference>
<evidence type="ECO:0000313" key="3">
    <source>
        <dbReference type="Proteomes" id="UP001359308"/>
    </source>
</evidence>
<keyword evidence="1" id="KW-0175">Coiled coil</keyword>
<dbReference type="Gene3D" id="2.40.160.10">
    <property type="entry name" value="Porin"/>
    <property type="match status" value="1"/>
</dbReference>
<evidence type="ECO:0000256" key="1">
    <source>
        <dbReference type="SAM" id="Coils"/>
    </source>
</evidence>
<dbReference type="RefSeq" id="WP_198324121.1">
    <property type="nucleotide sequence ID" value="NZ_CP104311.1"/>
</dbReference>
<sequence>MYRKKTLTLAVTAFTGLNAPNLNAKTHPDRVDVLEARVYELEAKLEKALDALATATSKQAAATPAPAQEIKKIDQKVKLIERKLEVDKEVSDGKWAKLPKVEVGGQGLKVESQDGDFSLSVRGTVQQDSDFFIDDNNGNPANTNGDDLNNNFYMRRVRPTFTGTVWKYVDWRIMPDFAMGTTRLFDAYADLRYFRAASLAAGKFKAPVSLERLQSASALTFTERGFPTQLAPNHDIGFMLHGEFDRPGGPETPRSYNLYQFPEFFAYQVGIFDGTVNNGNIDSANNDSKQLEARIFAHPFQSSGFEAVEGLGFGIAGSWGHPNDASTPTYATPGQQTMFRYASAARIDGTQYRVYPQMYWNWGPFGLIGEYAVSQQRVANQTVTNGQVGPRTKNTSQIIENDYAWNITASYVLTGEDNVFQGQGIRPRHAFNPFEGNWGAFQIAARWSDISFSDNVFTNVAKAGSKTPVYAYADPRQAVQNATNWSLGVNWWLNQNVKLMADYSQTSFQGGAGVYNAKGQLTNEVADRETEKAFISRVQVSF</sequence>